<feature type="transmembrane region" description="Helical" evidence="5">
    <location>
        <begin position="165"/>
        <end position="189"/>
    </location>
</feature>
<feature type="transmembrane region" description="Helical" evidence="5">
    <location>
        <begin position="283"/>
        <end position="301"/>
    </location>
</feature>
<dbReference type="PANTHER" id="PTHR47023:SF1">
    <property type="entry name" value="SEX PEPTIDE RECEPTOR"/>
    <property type="match status" value="1"/>
</dbReference>
<evidence type="ECO:0000313" key="8">
    <source>
        <dbReference type="Proteomes" id="UP000242188"/>
    </source>
</evidence>
<feature type="transmembrane region" description="Helical" evidence="5">
    <location>
        <begin position="195"/>
        <end position="217"/>
    </location>
</feature>
<dbReference type="Gene3D" id="1.20.1070.10">
    <property type="entry name" value="Rhodopsin 7-helix transmembrane proteins"/>
    <property type="match status" value="1"/>
</dbReference>
<dbReference type="InterPro" id="IPR053071">
    <property type="entry name" value="GPCR1-related_rcpt"/>
</dbReference>
<feature type="transmembrane region" description="Helical" evidence="5">
    <location>
        <begin position="392"/>
        <end position="419"/>
    </location>
</feature>
<dbReference type="Pfam" id="PF10324">
    <property type="entry name" value="7TM_GPCR_Srw"/>
    <property type="match status" value="1"/>
</dbReference>
<evidence type="ECO:0000256" key="2">
    <source>
        <dbReference type="ARBA" id="ARBA00022692"/>
    </source>
</evidence>
<evidence type="ECO:0000256" key="1">
    <source>
        <dbReference type="ARBA" id="ARBA00004370"/>
    </source>
</evidence>
<keyword evidence="8" id="KW-1185">Reference proteome</keyword>
<feature type="transmembrane region" description="Helical" evidence="5">
    <location>
        <begin position="229"/>
        <end position="248"/>
    </location>
</feature>
<gene>
    <name evidence="7" type="ORF">KP79_PYT21970</name>
</gene>
<accession>A0A210Q082</accession>
<evidence type="ECO:0000256" key="4">
    <source>
        <dbReference type="ARBA" id="ARBA00023136"/>
    </source>
</evidence>
<feature type="transmembrane region" description="Helical" evidence="5">
    <location>
        <begin position="431"/>
        <end position="452"/>
    </location>
</feature>
<protein>
    <submittedName>
        <fullName evidence="7">G-protein coupled receptor B0563.6</fullName>
    </submittedName>
</protein>
<name>A0A210Q082_MIZYE</name>
<feature type="transmembrane region" description="Helical" evidence="5">
    <location>
        <begin position="254"/>
        <end position="271"/>
    </location>
</feature>
<dbReference type="EMBL" id="NEDP02005316">
    <property type="protein sequence ID" value="OWF42163.1"/>
    <property type="molecule type" value="Genomic_DNA"/>
</dbReference>
<dbReference type="AlphaFoldDB" id="A0A210Q082"/>
<comment type="caution">
    <text evidence="7">The sequence shown here is derived from an EMBL/GenBank/DDBJ whole genome shotgun (WGS) entry which is preliminary data.</text>
</comment>
<keyword evidence="2 5" id="KW-0812">Transmembrane</keyword>
<organism evidence="7 8">
    <name type="scientific">Mizuhopecten yessoensis</name>
    <name type="common">Japanese scallop</name>
    <name type="synonym">Patinopecten yessoensis</name>
    <dbReference type="NCBI Taxonomy" id="6573"/>
    <lineage>
        <taxon>Eukaryota</taxon>
        <taxon>Metazoa</taxon>
        <taxon>Spiralia</taxon>
        <taxon>Lophotrochozoa</taxon>
        <taxon>Mollusca</taxon>
        <taxon>Bivalvia</taxon>
        <taxon>Autobranchia</taxon>
        <taxon>Pteriomorphia</taxon>
        <taxon>Pectinida</taxon>
        <taxon>Pectinoidea</taxon>
        <taxon>Pectinidae</taxon>
        <taxon>Mizuhopecten</taxon>
    </lineage>
</organism>
<dbReference type="GO" id="GO:0016020">
    <property type="term" value="C:membrane"/>
    <property type="evidence" value="ECO:0007669"/>
    <property type="project" value="UniProtKB-SubCell"/>
</dbReference>
<dbReference type="Proteomes" id="UP000242188">
    <property type="component" value="Unassembled WGS sequence"/>
</dbReference>
<dbReference type="PROSITE" id="PS50262">
    <property type="entry name" value="G_PROTEIN_RECEP_F1_2"/>
    <property type="match status" value="1"/>
</dbReference>
<keyword evidence="3 5" id="KW-1133">Transmembrane helix</keyword>
<proteinExistence type="predicted"/>
<dbReference type="SUPFAM" id="SSF81321">
    <property type="entry name" value="Family A G protein-coupled receptor-like"/>
    <property type="match status" value="1"/>
</dbReference>
<dbReference type="InterPro" id="IPR019427">
    <property type="entry name" value="7TM_GPCR_serpentine_rcpt_Srw"/>
</dbReference>
<sequence length="533" mass="60708">MAPLKSCENADEELCSVQQNWTWSHYNVCSVILEEAQLEFTESDLVCYFVKLAMFLVNFCSQLTTQKLDYMHCFKRFGVSAGLCSSVFPDLKSEPFLYCFNTIVENVGERQNESDTDWFHHIHNVLCSNKSTSNIGICTETVVLNTVFNIKWYASSETAIMTYRYVFPAVGVLVIVINLIMLIVMLRIISNDSLKLLLCTISVCEILAVITICYLFLGVLTTDRYHDYILYGWCIIILCIFDIVTPLFHAMSNWLTLGLAIQRYLIIKYPFKARSYEGKKSRNLVLLYMTITMLLTSTSLIPQMMCIAKTKQWPIMSKIDITKEIVTAAVPQDMAHVKLKSTAYTLRGILTQIIPTLLLIIFEIALLKALHNQRANRNKLTNNSPANQQNRLIDLLTSIIVMTILVSEIPITIVTFLAISGYATDLQNSMPLLNVLPLMLHTLNLVMCCGIAKDFRDKLFECVRKFTKSQETKRNTILTILNTVQKIKQSDIKIYLRDGLSNIKIQITPLLDGLSVLTASNPINIHRVEYYIT</sequence>
<keyword evidence="7" id="KW-0675">Receptor</keyword>
<reference evidence="7 8" key="1">
    <citation type="journal article" date="2017" name="Nat. Ecol. Evol.">
        <title>Scallop genome provides insights into evolution of bilaterian karyotype and development.</title>
        <authorList>
            <person name="Wang S."/>
            <person name="Zhang J."/>
            <person name="Jiao W."/>
            <person name="Li J."/>
            <person name="Xun X."/>
            <person name="Sun Y."/>
            <person name="Guo X."/>
            <person name="Huan P."/>
            <person name="Dong B."/>
            <person name="Zhang L."/>
            <person name="Hu X."/>
            <person name="Sun X."/>
            <person name="Wang J."/>
            <person name="Zhao C."/>
            <person name="Wang Y."/>
            <person name="Wang D."/>
            <person name="Huang X."/>
            <person name="Wang R."/>
            <person name="Lv J."/>
            <person name="Li Y."/>
            <person name="Zhang Z."/>
            <person name="Liu B."/>
            <person name="Lu W."/>
            <person name="Hui Y."/>
            <person name="Liang J."/>
            <person name="Zhou Z."/>
            <person name="Hou R."/>
            <person name="Li X."/>
            <person name="Liu Y."/>
            <person name="Li H."/>
            <person name="Ning X."/>
            <person name="Lin Y."/>
            <person name="Zhao L."/>
            <person name="Xing Q."/>
            <person name="Dou J."/>
            <person name="Li Y."/>
            <person name="Mao J."/>
            <person name="Guo H."/>
            <person name="Dou H."/>
            <person name="Li T."/>
            <person name="Mu C."/>
            <person name="Jiang W."/>
            <person name="Fu Q."/>
            <person name="Fu X."/>
            <person name="Miao Y."/>
            <person name="Liu J."/>
            <person name="Yu Q."/>
            <person name="Li R."/>
            <person name="Liao H."/>
            <person name="Li X."/>
            <person name="Kong Y."/>
            <person name="Jiang Z."/>
            <person name="Chourrout D."/>
            <person name="Li R."/>
            <person name="Bao Z."/>
        </authorList>
    </citation>
    <scope>NUCLEOTIDE SEQUENCE [LARGE SCALE GENOMIC DNA]</scope>
    <source>
        <strain evidence="7 8">PY_sf001</strain>
    </source>
</reference>
<keyword evidence="4 5" id="KW-0472">Membrane</keyword>
<dbReference type="InterPro" id="IPR017452">
    <property type="entry name" value="GPCR_Rhodpsn_7TM"/>
</dbReference>
<feature type="domain" description="G-protein coupled receptors family 1 profile" evidence="6">
    <location>
        <begin position="177"/>
        <end position="452"/>
    </location>
</feature>
<feature type="transmembrane region" description="Helical" evidence="5">
    <location>
        <begin position="349"/>
        <end position="371"/>
    </location>
</feature>
<comment type="subcellular location">
    <subcellularLocation>
        <location evidence="1">Membrane</location>
    </subcellularLocation>
</comment>
<evidence type="ECO:0000256" key="3">
    <source>
        <dbReference type="ARBA" id="ARBA00022989"/>
    </source>
</evidence>
<dbReference type="GO" id="GO:0008528">
    <property type="term" value="F:G protein-coupled peptide receptor activity"/>
    <property type="evidence" value="ECO:0007669"/>
    <property type="project" value="InterPro"/>
</dbReference>
<evidence type="ECO:0000259" key="6">
    <source>
        <dbReference type="PROSITE" id="PS50262"/>
    </source>
</evidence>
<evidence type="ECO:0000256" key="5">
    <source>
        <dbReference type="SAM" id="Phobius"/>
    </source>
</evidence>
<dbReference type="PANTHER" id="PTHR47023">
    <property type="entry name" value="SEX PEPTIDE RECEPTOR"/>
    <property type="match status" value="1"/>
</dbReference>
<evidence type="ECO:0000313" key="7">
    <source>
        <dbReference type="EMBL" id="OWF42163.1"/>
    </source>
</evidence>